<reference evidence="1 2" key="1">
    <citation type="journal article" date="2023" name="Nucleic Acids Res.">
        <title>The hologenome of Daphnia magna reveals possible DNA methylation and microbiome-mediated evolution of the host genome.</title>
        <authorList>
            <person name="Chaturvedi A."/>
            <person name="Li X."/>
            <person name="Dhandapani V."/>
            <person name="Marshall H."/>
            <person name="Kissane S."/>
            <person name="Cuenca-Cambronero M."/>
            <person name="Asole G."/>
            <person name="Calvet F."/>
            <person name="Ruiz-Romero M."/>
            <person name="Marangio P."/>
            <person name="Guigo R."/>
            <person name="Rago D."/>
            <person name="Mirbahai L."/>
            <person name="Eastwood N."/>
            <person name="Colbourne J.K."/>
            <person name="Zhou J."/>
            <person name="Mallon E."/>
            <person name="Orsini L."/>
        </authorList>
    </citation>
    <scope>NUCLEOTIDE SEQUENCE [LARGE SCALE GENOMIC DNA]</scope>
    <source>
        <strain evidence="1">LRV0_1</strain>
    </source>
</reference>
<protein>
    <submittedName>
        <fullName evidence="1">Uncharacterized protein</fullName>
    </submittedName>
</protein>
<dbReference type="PANTHER" id="PTHR34153">
    <property type="entry name" value="SI:CH211-262H13.3-RELATED-RELATED"/>
    <property type="match status" value="1"/>
</dbReference>
<dbReference type="Proteomes" id="UP001234178">
    <property type="component" value="Unassembled WGS sequence"/>
</dbReference>
<name>A0ABR0ARU8_9CRUS</name>
<gene>
    <name evidence="1" type="ORF">OUZ56_016735</name>
</gene>
<comment type="caution">
    <text evidence="1">The sequence shown here is derived from an EMBL/GenBank/DDBJ whole genome shotgun (WGS) entry which is preliminary data.</text>
</comment>
<evidence type="ECO:0000313" key="1">
    <source>
        <dbReference type="EMBL" id="KAK4027688.1"/>
    </source>
</evidence>
<dbReference type="PANTHER" id="PTHR34153:SF2">
    <property type="entry name" value="SI:CH211-262H13.3-RELATED"/>
    <property type="match status" value="1"/>
</dbReference>
<organism evidence="1 2">
    <name type="scientific">Daphnia magna</name>
    <dbReference type="NCBI Taxonomy" id="35525"/>
    <lineage>
        <taxon>Eukaryota</taxon>
        <taxon>Metazoa</taxon>
        <taxon>Ecdysozoa</taxon>
        <taxon>Arthropoda</taxon>
        <taxon>Crustacea</taxon>
        <taxon>Branchiopoda</taxon>
        <taxon>Diplostraca</taxon>
        <taxon>Cladocera</taxon>
        <taxon>Anomopoda</taxon>
        <taxon>Daphniidae</taxon>
        <taxon>Daphnia</taxon>
    </lineage>
</organism>
<accession>A0ABR0ARU8</accession>
<keyword evidence="2" id="KW-1185">Reference proteome</keyword>
<dbReference type="EMBL" id="JAOYFB010000038">
    <property type="protein sequence ID" value="KAK4027688.1"/>
    <property type="molecule type" value="Genomic_DNA"/>
</dbReference>
<evidence type="ECO:0000313" key="2">
    <source>
        <dbReference type="Proteomes" id="UP001234178"/>
    </source>
</evidence>
<sequence>MAPLRRIHPVDVPIQSIEKRTWGNLLTPFYDRIPYCLLCLATFTLIPDWDCSVCVLPRVRKLEKSISNSCFSSWIFLLNKREMLDMLTLVLKNRAPSQPDLPSITELFQLPMKDLDDARNLEKLLRVQKKKSKMRTFVIGIGGTTNTIVGRVMKSIMTYECGSCFCYVGLNEDKVAFKTSTICDNKICEVHKSMTRDVVESKIKNWLRHCPRYAFKNNEDGKINGEDELRQDDSDY</sequence>
<proteinExistence type="predicted"/>